<sequence length="131" mass="14632">MPSTVHEAAWNYFLKITNGLMTNTIPVKHLPEIYCGMSAQLSISFTEKRPREATMATRTMATTNETTPPVPFSPSMLQSPATTNGKRPLTITDINQCQSERKTNKRRRLPAASSRIQNVINPIESIVETVE</sequence>
<feature type="compositionally biased region" description="Low complexity" evidence="1">
    <location>
        <begin position="53"/>
        <end position="67"/>
    </location>
</feature>
<evidence type="ECO:0000313" key="4">
    <source>
        <dbReference type="Proteomes" id="UP000663829"/>
    </source>
</evidence>
<dbReference type="Proteomes" id="UP000663829">
    <property type="component" value="Unassembled WGS sequence"/>
</dbReference>
<dbReference type="EMBL" id="CAJNOQ010024826">
    <property type="protein sequence ID" value="CAF1531447.1"/>
    <property type="molecule type" value="Genomic_DNA"/>
</dbReference>
<keyword evidence="4" id="KW-1185">Reference proteome</keyword>
<protein>
    <submittedName>
        <fullName evidence="2">Uncharacterized protein</fullName>
    </submittedName>
</protein>
<evidence type="ECO:0000256" key="1">
    <source>
        <dbReference type="SAM" id="MobiDB-lite"/>
    </source>
</evidence>
<feature type="region of interest" description="Disordered" evidence="1">
    <location>
        <begin position="48"/>
        <end position="111"/>
    </location>
</feature>
<dbReference type="AlphaFoldDB" id="A0A815VR45"/>
<proteinExistence type="predicted"/>
<feature type="compositionally biased region" description="Polar residues" evidence="1">
    <location>
        <begin position="75"/>
        <end position="85"/>
    </location>
</feature>
<dbReference type="Proteomes" id="UP000681722">
    <property type="component" value="Unassembled WGS sequence"/>
</dbReference>
<evidence type="ECO:0000313" key="3">
    <source>
        <dbReference type="EMBL" id="CAF4390686.1"/>
    </source>
</evidence>
<reference evidence="2" key="1">
    <citation type="submission" date="2021-02" db="EMBL/GenBank/DDBJ databases">
        <authorList>
            <person name="Nowell W R."/>
        </authorList>
    </citation>
    <scope>NUCLEOTIDE SEQUENCE</scope>
</reference>
<name>A0A815VR45_9BILA</name>
<accession>A0A815VR45</accession>
<organism evidence="2 4">
    <name type="scientific">Didymodactylos carnosus</name>
    <dbReference type="NCBI Taxonomy" id="1234261"/>
    <lineage>
        <taxon>Eukaryota</taxon>
        <taxon>Metazoa</taxon>
        <taxon>Spiralia</taxon>
        <taxon>Gnathifera</taxon>
        <taxon>Rotifera</taxon>
        <taxon>Eurotatoria</taxon>
        <taxon>Bdelloidea</taxon>
        <taxon>Philodinida</taxon>
        <taxon>Philodinidae</taxon>
        <taxon>Didymodactylos</taxon>
    </lineage>
</organism>
<gene>
    <name evidence="2" type="ORF">GPM918_LOCUS38076</name>
    <name evidence="3" type="ORF">SRO942_LOCUS38868</name>
</gene>
<evidence type="ECO:0000313" key="2">
    <source>
        <dbReference type="EMBL" id="CAF1531447.1"/>
    </source>
</evidence>
<comment type="caution">
    <text evidence="2">The sequence shown here is derived from an EMBL/GenBank/DDBJ whole genome shotgun (WGS) entry which is preliminary data.</text>
</comment>
<dbReference type="EMBL" id="CAJOBC010090407">
    <property type="protein sequence ID" value="CAF4390686.1"/>
    <property type="molecule type" value="Genomic_DNA"/>
</dbReference>